<dbReference type="SUPFAM" id="SSF69255">
    <property type="entry name" value="gp5 N-terminal domain-like"/>
    <property type="match status" value="1"/>
</dbReference>
<evidence type="ECO:0000259" key="1">
    <source>
        <dbReference type="Pfam" id="PF04717"/>
    </source>
</evidence>
<evidence type="ECO:0000313" key="2">
    <source>
        <dbReference type="EMBL" id="EMI21995.1"/>
    </source>
</evidence>
<proteinExistence type="predicted"/>
<name>M5RRS8_9BACT</name>
<dbReference type="InterPro" id="IPR006531">
    <property type="entry name" value="Gp5/Vgr_OB"/>
</dbReference>
<evidence type="ECO:0000313" key="3">
    <source>
        <dbReference type="Proteomes" id="UP000011991"/>
    </source>
</evidence>
<dbReference type="OrthoDB" id="9762420at2"/>
<dbReference type="Pfam" id="PF04717">
    <property type="entry name" value="Phage_base_V"/>
    <property type="match status" value="1"/>
</dbReference>
<sequence length="181" mass="19115">MFDVEEYSLQSGSSQKHYGKFRGTVVNNVDPKQIGRIQVMVPDVSNVAISSWAMPCLPWGGIQMGMFCVPLVGAGVWVEFEQGDPDYPIWTGCYWGSAAETPAGAKLVPPAVPGITLQTPTQNMIQISDVPGPTGGIQLRTRTGAMISITDVGITMTNGLGATILMAANTVDINSGALTVI</sequence>
<dbReference type="Gene3D" id="2.40.50.230">
    <property type="entry name" value="Gp5 N-terminal domain"/>
    <property type="match status" value="1"/>
</dbReference>
<feature type="domain" description="Gp5/Type VI secretion system Vgr protein OB-fold" evidence="1">
    <location>
        <begin position="22"/>
        <end position="95"/>
    </location>
</feature>
<dbReference type="InterPro" id="IPR037026">
    <property type="entry name" value="Vgr_OB-fold_dom_sf"/>
</dbReference>
<accession>M5RRS8</accession>
<dbReference type="PATRIC" id="fig|1265738.3.peg.1070"/>
<organism evidence="2 3">
    <name type="scientific">Rhodopirellula maiorica SM1</name>
    <dbReference type="NCBI Taxonomy" id="1265738"/>
    <lineage>
        <taxon>Bacteria</taxon>
        <taxon>Pseudomonadati</taxon>
        <taxon>Planctomycetota</taxon>
        <taxon>Planctomycetia</taxon>
        <taxon>Pirellulales</taxon>
        <taxon>Pirellulaceae</taxon>
        <taxon>Novipirellula</taxon>
    </lineage>
</organism>
<gene>
    <name evidence="2" type="ORF">RMSM_01072</name>
</gene>
<dbReference type="Proteomes" id="UP000011991">
    <property type="component" value="Unassembled WGS sequence"/>
</dbReference>
<comment type="caution">
    <text evidence="2">The sequence shown here is derived from an EMBL/GenBank/DDBJ whole genome shotgun (WGS) entry which is preliminary data.</text>
</comment>
<protein>
    <recommendedName>
        <fullName evidence="1">Gp5/Type VI secretion system Vgr protein OB-fold domain-containing protein</fullName>
    </recommendedName>
</protein>
<reference evidence="2 3" key="1">
    <citation type="journal article" date="2013" name="Mar. Genomics">
        <title>Expression of sulfatases in Rhodopirellula baltica and the diversity of sulfatases in the genus Rhodopirellula.</title>
        <authorList>
            <person name="Wegner C.E."/>
            <person name="Richter-Heitmann T."/>
            <person name="Klindworth A."/>
            <person name="Klockow C."/>
            <person name="Richter M."/>
            <person name="Achstetter T."/>
            <person name="Glockner F.O."/>
            <person name="Harder J."/>
        </authorList>
    </citation>
    <scope>NUCLEOTIDE SEQUENCE [LARGE SCALE GENOMIC DNA]</scope>
    <source>
        <strain evidence="2 3">SM1</strain>
    </source>
</reference>
<dbReference type="EMBL" id="ANOG01000162">
    <property type="protein sequence ID" value="EMI21995.1"/>
    <property type="molecule type" value="Genomic_DNA"/>
</dbReference>
<keyword evidence="3" id="KW-1185">Reference proteome</keyword>
<dbReference type="AlphaFoldDB" id="M5RRS8"/>